<name>A0A1U9NRK3_9BACT</name>
<dbReference type="KEGG" id="alus:STSP2_03560"/>
<dbReference type="CDD" id="cd08646">
    <property type="entry name" value="FMT_core_Met-tRNA-FMT_N"/>
    <property type="match status" value="1"/>
</dbReference>
<dbReference type="PANTHER" id="PTHR11138:SF5">
    <property type="entry name" value="METHIONYL-TRNA FORMYLTRANSFERASE, MITOCHONDRIAL"/>
    <property type="match status" value="1"/>
</dbReference>
<dbReference type="InterPro" id="IPR011034">
    <property type="entry name" value="Formyl_transferase-like_C_sf"/>
</dbReference>
<evidence type="ECO:0000256" key="3">
    <source>
        <dbReference type="ARBA" id="ARBA00022679"/>
    </source>
</evidence>
<dbReference type="InterPro" id="IPR044135">
    <property type="entry name" value="Met-tRNA-FMT_C"/>
</dbReference>
<dbReference type="RefSeq" id="WP_146663948.1">
    <property type="nucleotide sequence ID" value="NZ_CP019791.1"/>
</dbReference>
<dbReference type="STRING" id="1936003.STSP2_03560"/>
<dbReference type="GO" id="GO:0004479">
    <property type="term" value="F:methionyl-tRNA formyltransferase activity"/>
    <property type="evidence" value="ECO:0007669"/>
    <property type="project" value="UniProtKB-UniRule"/>
</dbReference>
<dbReference type="InterPro" id="IPR041711">
    <property type="entry name" value="Met-tRNA-FMT_N"/>
</dbReference>
<gene>
    <name evidence="5 8" type="primary">fmt</name>
    <name evidence="8" type="ORF">STSP2_03560</name>
</gene>
<dbReference type="SUPFAM" id="SSF50486">
    <property type="entry name" value="FMT C-terminal domain-like"/>
    <property type="match status" value="1"/>
</dbReference>
<dbReference type="OrthoDB" id="9802815at2"/>
<feature type="binding site" evidence="5">
    <location>
        <begin position="109"/>
        <end position="112"/>
    </location>
    <ligand>
        <name>(6S)-5,6,7,8-tetrahydrofolate</name>
        <dbReference type="ChEBI" id="CHEBI:57453"/>
    </ligand>
</feature>
<evidence type="ECO:0000256" key="4">
    <source>
        <dbReference type="ARBA" id="ARBA00022917"/>
    </source>
</evidence>
<dbReference type="CDD" id="cd08704">
    <property type="entry name" value="Met_tRNA_FMT_C"/>
    <property type="match status" value="1"/>
</dbReference>
<evidence type="ECO:0000259" key="6">
    <source>
        <dbReference type="Pfam" id="PF00551"/>
    </source>
</evidence>
<organism evidence="8 9">
    <name type="scientific">Anaerohalosphaera lusitana</name>
    <dbReference type="NCBI Taxonomy" id="1936003"/>
    <lineage>
        <taxon>Bacteria</taxon>
        <taxon>Pseudomonadati</taxon>
        <taxon>Planctomycetota</taxon>
        <taxon>Phycisphaerae</taxon>
        <taxon>Sedimentisphaerales</taxon>
        <taxon>Anaerohalosphaeraceae</taxon>
        <taxon>Anaerohalosphaera</taxon>
    </lineage>
</organism>
<dbReference type="EMBL" id="CP019791">
    <property type="protein sequence ID" value="AQT70354.1"/>
    <property type="molecule type" value="Genomic_DNA"/>
</dbReference>
<reference evidence="9" key="1">
    <citation type="submission" date="2017-02" db="EMBL/GenBank/DDBJ databases">
        <title>Comparative genomics and description of representatives of a novel lineage of planctomycetes thriving in anoxic sediments.</title>
        <authorList>
            <person name="Spring S."/>
            <person name="Bunk B."/>
            <person name="Sproer C."/>
        </authorList>
    </citation>
    <scope>NUCLEOTIDE SEQUENCE [LARGE SCALE GENOMIC DNA]</scope>
    <source>
        <strain evidence="9">ST-NAGAB-D1</strain>
    </source>
</reference>
<dbReference type="NCBIfam" id="TIGR00460">
    <property type="entry name" value="fmt"/>
    <property type="match status" value="1"/>
</dbReference>
<dbReference type="AlphaFoldDB" id="A0A1U9NRK3"/>
<accession>A0A1U9NRK3</accession>
<evidence type="ECO:0000313" key="8">
    <source>
        <dbReference type="EMBL" id="AQT70354.1"/>
    </source>
</evidence>
<keyword evidence="4 5" id="KW-0648">Protein biosynthesis</keyword>
<keyword evidence="3 5" id="KW-0808">Transferase</keyword>
<dbReference type="Pfam" id="PF02911">
    <property type="entry name" value="Formyl_trans_C"/>
    <property type="match status" value="1"/>
</dbReference>
<protein>
    <recommendedName>
        <fullName evidence="2 5">Methionyl-tRNA formyltransferase</fullName>
        <ecNumber evidence="2 5">2.1.2.9</ecNumber>
    </recommendedName>
</protein>
<evidence type="ECO:0000259" key="7">
    <source>
        <dbReference type="Pfam" id="PF02911"/>
    </source>
</evidence>
<comment type="catalytic activity">
    <reaction evidence="5">
        <text>L-methionyl-tRNA(fMet) + (6R)-10-formyltetrahydrofolate = N-formyl-L-methionyl-tRNA(fMet) + (6S)-5,6,7,8-tetrahydrofolate + H(+)</text>
        <dbReference type="Rhea" id="RHEA:24380"/>
        <dbReference type="Rhea" id="RHEA-COMP:9952"/>
        <dbReference type="Rhea" id="RHEA-COMP:9953"/>
        <dbReference type="ChEBI" id="CHEBI:15378"/>
        <dbReference type="ChEBI" id="CHEBI:57453"/>
        <dbReference type="ChEBI" id="CHEBI:78530"/>
        <dbReference type="ChEBI" id="CHEBI:78844"/>
        <dbReference type="ChEBI" id="CHEBI:195366"/>
        <dbReference type="EC" id="2.1.2.9"/>
    </reaction>
</comment>
<dbReference type="GO" id="GO:0005829">
    <property type="term" value="C:cytosol"/>
    <property type="evidence" value="ECO:0007669"/>
    <property type="project" value="TreeGrafter"/>
</dbReference>
<proteinExistence type="inferred from homology"/>
<dbReference type="InterPro" id="IPR005794">
    <property type="entry name" value="Fmt"/>
</dbReference>
<feature type="domain" description="Formyl transferase C-terminal" evidence="7">
    <location>
        <begin position="203"/>
        <end position="303"/>
    </location>
</feature>
<evidence type="ECO:0000256" key="1">
    <source>
        <dbReference type="ARBA" id="ARBA00010699"/>
    </source>
</evidence>
<comment type="similarity">
    <text evidence="1 5">Belongs to the Fmt family.</text>
</comment>
<dbReference type="InterPro" id="IPR005793">
    <property type="entry name" value="Formyl_trans_C"/>
</dbReference>
<dbReference type="InterPro" id="IPR002376">
    <property type="entry name" value="Formyl_transf_N"/>
</dbReference>
<keyword evidence="9" id="KW-1185">Reference proteome</keyword>
<evidence type="ECO:0000313" key="9">
    <source>
        <dbReference type="Proteomes" id="UP000189674"/>
    </source>
</evidence>
<evidence type="ECO:0000256" key="2">
    <source>
        <dbReference type="ARBA" id="ARBA00012261"/>
    </source>
</evidence>
<dbReference type="Gene3D" id="3.40.50.12230">
    <property type="match status" value="1"/>
</dbReference>
<sequence length="316" mass="34471">MKITYFGSAEFGIPCLDAIKNSKHELAGIFTQPAHGAGRGRKPRPTHVAQWAERNGYECVEAENINRPEMVERVRACGGDLLVVIAFGQKIGPEVIEMHEKGAINVHASLLPKYRGAAPINWAIVNGETETGVSIITLADKMDAGYVLGEGKVAIDADDTAEDVHDKLAELSPGVLMDVIGQIEAGTAKYVEQDEDRVTIARKLKKSDGQVDFDRPAEQVRNMVRGFWPWPGAKADYVSAKTGKKDRVTLAQVRVVEDAGSDGEPGVIDDEFHVQCGAGKLDIVKLKPAGKRLMNWEAFCNGRHTQPGDKFVKIED</sequence>
<dbReference type="SUPFAM" id="SSF53328">
    <property type="entry name" value="Formyltransferase"/>
    <property type="match status" value="1"/>
</dbReference>
<dbReference type="HAMAP" id="MF_00182">
    <property type="entry name" value="Formyl_trans"/>
    <property type="match status" value="1"/>
</dbReference>
<dbReference type="Pfam" id="PF00551">
    <property type="entry name" value="Formyl_trans_N"/>
    <property type="match status" value="1"/>
</dbReference>
<dbReference type="PANTHER" id="PTHR11138">
    <property type="entry name" value="METHIONYL-TRNA FORMYLTRANSFERASE"/>
    <property type="match status" value="1"/>
</dbReference>
<dbReference type="Proteomes" id="UP000189674">
    <property type="component" value="Chromosome"/>
</dbReference>
<dbReference type="InterPro" id="IPR036477">
    <property type="entry name" value="Formyl_transf_N_sf"/>
</dbReference>
<dbReference type="EC" id="2.1.2.9" evidence="2 5"/>
<evidence type="ECO:0000256" key="5">
    <source>
        <dbReference type="HAMAP-Rule" id="MF_00182"/>
    </source>
</evidence>
<comment type="function">
    <text evidence="5">Attaches a formyl group to the free amino group of methionyl-tRNA(fMet). The formyl group appears to play a dual role in the initiator identity of N-formylmethionyl-tRNA by promoting its recognition by IF2 and preventing the misappropriation of this tRNA by the elongation apparatus.</text>
</comment>
<feature type="domain" description="Formyl transferase N-terminal" evidence="6">
    <location>
        <begin position="1"/>
        <end position="180"/>
    </location>
</feature>